<sequence>MILHPSSRYDRYLPDIPAAGRMELVFTDREGPEERWLAAGGDAEALVAAPVTPVTEELIARMPHLKLIHSDGVGYDRIDLAAAREGGIYVCNCAGCNAGPVAELAVTLMSMLLHRTLWGDRMVRAGQQHEAVNELAAHVPEDLSTCRVGLVGFGAIGQATAQRLRANGSEVFYYARHRQDPAVEEAYGARYLPLYELAETCDIISLHLPATPESTHLLDRAFFGRMRPGSYLVNTARGAVIDDAALCEAIRSGRLAGAALDAYDPEPVTAEHPLVRLAAECPDRLILCPTRAGSAMRRSGRPRGWCLRIWKS</sequence>
<dbReference type="PANTHER" id="PTHR10996">
    <property type="entry name" value="2-HYDROXYACID DEHYDROGENASE-RELATED"/>
    <property type="match status" value="1"/>
</dbReference>
<protein>
    <submittedName>
        <fullName evidence="4">GyaR protein</fullName>
    </submittedName>
</protein>
<dbReference type="PANTHER" id="PTHR10996:SF178">
    <property type="entry name" value="2-HYDROXYACID DEHYDROGENASE YGL185C-RELATED"/>
    <property type="match status" value="1"/>
</dbReference>
<dbReference type="PROSITE" id="PS00671">
    <property type="entry name" value="D_2_HYDROXYACID_DH_3"/>
    <property type="match status" value="1"/>
</dbReference>
<dbReference type="RefSeq" id="WP_136891550.1">
    <property type="nucleotide sequence ID" value="NZ_CP034413.3"/>
</dbReference>
<dbReference type="Gene3D" id="3.40.50.720">
    <property type="entry name" value="NAD(P)-binding Rossmann-like Domain"/>
    <property type="match status" value="2"/>
</dbReference>
<dbReference type="GO" id="GO:0005829">
    <property type="term" value="C:cytosol"/>
    <property type="evidence" value="ECO:0007669"/>
    <property type="project" value="TreeGrafter"/>
</dbReference>
<evidence type="ECO:0000256" key="2">
    <source>
        <dbReference type="ARBA" id="ARBA00023027"/>
    </source>
</evidence>
<reference evidence="5" key="1">
    <citation type="submission" date="2018-12" db="EMBL/GenBank/DDBJ databases">
        <title>Dusodibacter welbiota gen. nov., sp. nov., isolated from human faeces and emended description of the Oscillibacter genus.</title>
        <authorList>
            <person name="Le Roy T."/>
            <person name="Van der Smissen P."/>
            <person name="Delzenne N."/>
            <person name="Muccioli G."/>
            <person name="Collet J.F."/>
            <person name="Cani P.D."/>
        </authorList>
    </citation>
    <scope>NUCLEOTIDE SEQUENCE [LARGE SCALE GENOMIC DNA]</scope>
    <source>
        <strain evidence="5">J115</strain>
    </source>
</reference>
<evidence type="ECO:0000256" key="1">
    <source>
        <dbReference type="ARBA" id="ARBA00023002"/>
    </source>
</evidence>
<dbReference type="GO" id="GO:0051287">
    <property type="term" value="F:NAD binding"/>
    <property type="evidence" value="ECO:0007669"/>
    <property type="project" value="InterPro"/>
</dbReference>
<dbReference type="Proteomes" id="UP000298642">
    <property type="component" value="Chromosome"/>
</dbReference>
<organism evidence="4 5">
    <name type="scientific">Dysosmobacter welbionis</name>
    <dbReference type="NCBI Taxonomy" id="2093857"/>
    <lineage>
        <taxon>Bacteria</taxon>
        <taxon>Bacillati</taxon>
        <taxon>Bacillota</taxon>
        <taxon>Clostridia</taxon>
        <taxon>Eubacteriales</taxon>
        <taxon>Oscillospiraceae</taxon>
        <taxon>Dysosmobacter</taxon>
    </lineage>
</organism>
<keyword evidence="5" id="KW-1185">Reference proteome</keyword>
<dbReference type="EMBL" id="CP034413">
    <property type="protein sequence ID" value="QCI60276.1"/>
    <property type="molecule type" value="Genomic_DNA"/>
</dbReference>
<gene>
    <name evidence="4" type="ORF">EIO64_14520</name>
</gene>
<feature type="domain" description="D-isomer specific 2-hydroxyacid dehydrogenase NAD-binding" evidence="3">
    <location>
        <begin position="107"/>
        <end position="277"/>
    </location>
</feature>
<dbReference type="AlphaFoldDB" id="A0A4D7AWU8"/>
<dbReference type="KEGG" id="obj:EIO64_14520"/>
<accession>A0A4D7AWU8</accession>
<dbReference type="InterPro" id="IPR006140">
    <property type="entry name" value="D-isomer_DH_NAD-bd"/>
</dbReference>
<keyword evidence="2" id="KW-0520">NAD</keyword>
<name>A0A4D7AWU8_9FIRM</name>
<dbReference type="SUPFAM" id="SSF52283">
    <property type="entry name" value="Formate/glycerate dehydrogenase catalytic domain-like"/>
    <property type="match status" value="1"/>
</dbReference>
<dbReference type="InterPro" id="IPR036291">
    <property type="entry name" value="NAD(P)-bd_dom_sf"/>
</dbReference>
<dbReference type="SUPFAM" id="SSF51735">
    <property type="entry name" value="NAD(P)-binding Rossmann-fold domains"/>
    <property type="match status" value="1"/>
</dbReference>
<evidence type="ECO:0000313" key="4">
    <source>
        <dbReference type="EMBL" id="QCI60276.1"/>
    </source>
</evidence>
<dbReference type="GO" id="GO:0016618">
    <property type="term" value="F:hydroxypyruvate reductase [NAD(P)H] activity"/>
    <property type="evidence" value="ECO:0007669"/>
    <property type="project" value="TreeGrafter"/>
</dbReference>
<dbReference type="InterPro" id="IPR029753">
    <property type="entry name" value="D-isomer_DH_CS"/>
</dbReference>
<evidence type="ECO:0000259" key="3">
    <source>
        <dbReference type="Pfam" id="PF02826"/>
    </source>
</evidence>
<proteinExistence type="predicted"/>
<keyword evidence="1" id="KW-0560">Oxidoreductase</keyword>
<dbReference type="Pfam" id="PF02826">
    <property type="entry name" value="2-Hacid_dh_C"/>
    <property type="match status" value="1"/>
</dbReference>
<dbReference type="InterPro" id="IPR050223">
    <property type="entry name" value="D-isomer_2-hydroxyacid_DH"/>
</dbReference>
<evidence type="ECO:0000313" key="5">
    <source>
        <dbReference type="Proteomes" id="UP000298642"/>
    </source>
</evidence>
<dbReference type="GO" id="GO:0030267">
    <property type="term" value="F:glyoxylate reductase (NADPH) activity"/>
    <property type="evidence" value="ECO:0007669"/>
    <property type="project" value="TreeGrafter"/>
</dbReference>